<keyword evidence="8" id="KW-1185">Reference proteome</keyword>
<evidence type="ECO:0000313" key="7">
    <source>
        <dbReference type="EMBL" id="KAK8053066.1"/>
    </source>
</evidence>
<keyword evidence="2" id="KW-0378">Hydrolase</keyword>
<feature type="domain" description="Peptidase S9 prolyl oligopeptidase catalytic" evidence="6">
    <location>
        <begin position="454"/>
        <end position="583"/>
    </location>
</feature>
<gene>
    <name evidence="7" type="ORF">PG996_012367</name>
</gene>
<dbReference type="Proteomes" id="UP001446871">
    <property type="component" value="Unassembled WGS sequence"/>
</dbReference>
<dbReference type="Gene3D" id="3.40.50.1820">
    <property type="entry name" value="alpha/beta hydrolase"/>
    <property type="match status" value="1"/>
</dbReference>
<dbReference type="InterPro" id="IPR011659">
    <property type="entry name" value="WD40"/>
</dbReference>
<evidence type="ECO:0000256" key="2">
    <source>
        <dbReference type="ARBA" id="ARBA00022801"/>
    </source>
</evidence>
<dbReference type="SUPFAM" id="SSF53474">
    <property type="entry name" value="alpha/beta-Hydrolases"/>
    <property type="match status" value="1"/>
</dbReference>
<feature type="compositionally biased region" description="Basic and acidic residues" evidence="5">
    <location>
        <begin position="630"/>
        <end position="645"/>
    </location>
</feature>
<name>A0ABR1U2D3_9PEZI</name>
<evidence type="ECO:0000256" key="5">
    <source>
        <dbReference type="SAM" id="MobiDB-lite"/>
    </source>
</evidence>
<feature type="region of interest" description="Disordered" evidence="5">
    <location>
        <begin position="595"/>
        <end position="645"/>
    </location>
</feature>
<comment type="caution">
    <text evidence="7">The sequence shown here is derived from an EMBL/GenBank/DDBJ whole genome shotgun (WGS) entry which is preliminary data.</text>
</comment>
<evidence type="ECO:0000256" key="4">
    <source>
        <dbReference type="ARBA" id="ARBA00032829"/>
    </source>
</evidence>
<keyword evidence="3" id="KW-0720">Serine protease</keyword>
<evidence type="ECO:0000259" key="6">
    <source>
        <dbReference type="Pfam" id="PF00326"/>
    </source>
</evidence>
<dbReference type="PANTHER" id="PTHR42776">
    <property type="entry name" value="SERINE PEPTIDASE S9 FAMILY MEMBER"/>
    <property type="match status" value="1"/>
</dbReference>
<evidence type="ECO:0000256" key="3">
    <source>
        <dbReference type="ARBA" id="ARBA00022825"/>
    </source>
</evidence>
<dbReference type="InterPro" id="IPR029058">
    <property type="entry name" value="AB_hydrolase_fold"/>
</dbReference>
<dbReference type="InterPro" id="IPR011042">
    <property type="entry name" value="6-blade_b-propeller_TolB-like"/>
</dbReference>
<dbReference type="Gene3D" id="2.120.10.30">
    <property type="entry name" value="TolB, C-terminal domain"/>
    <property type="match status" value="1"/>
</dbReference>
<accession>A0ABR1U2D3</accession>
<proteinExistence type="inferred from homology"/>
<evidence type="ECO:0000313" key="8">
    <source>
        <dbReference type="Proteomes" id="UP001446871"/>
    </source>
</evidence>
<keyword evidence="3" id="KW-0645">Protease</keyword>
<protein>
    <recommendedName>
        <fullName evidence="4">Dipeptidyl-peptidase V</fullName>
    </recommendedName>
</protein>
<reference evidence="7 8" key="1">
    <citation type="submission" date="2023-01" db="EMBL/GenBank/DDBJ databases">
        <title>Analysis of 21 Apiospora genomes using comparative genomics revels a genus with tremendous synthesis potential of carbohydrate active enzymes and secondary metabolites.</title>
        <authorList>
            <person name="Sorensen T."/>
        </authorList>
    </citation>
    <scope>NUCLEOTIDE SEQUENCE [LARGE SCALE GENOMIC DNA]</scope>
    <source>
        <strain evidence="7 8">CBS 83171</strain>
    </source>
</reference>
<comment type="similarity">
    <text evidence="1">Belongs to the peptidase S9C family.</text>
</comment>
<dbReference type="Pfam" id="PF07676">
    <property type="entry name" value="PD40"/>
    <property type="match status" value="1"/>
</dbReference>
<dbReference type="InterPro" id="IPR001375">
    <property type="entry name" value="Peptidase_S9_cat"/>
</dbReference>
<dbReference type="PANTHER" id="PTHR42776:SF27">
    <property type="entry name" value="DIPEPTIDYL PEPTIDASE FAMILY MEMBER 6"/>
    <property type="match status" value="1"/>
</dbReference>
<organism evidence="7 8">
    <name type="scientific">Apiospora saccharicola</name>
    <dbReference type="NCBI Taxonomy" id="335842"/>
    <lineage>
        <taxon>Eukaryota</taxon>
        <taxon>Fungi</taxon>
        <taxon>Dikarya</taxon>
        <taxon>Ascomycota</taxon>
        <taxon>Pezizomycotina</taxon>
        <taxon>Sordariomycetes</taxon>
        <taxon>Xylariomycetidae</taxon>
        <taxon>Amphisphaeriales</taxon>
        <taxon>Apiosporaceae</taxon>
        <taxon>Apiospora</taxon>
    </lineage>
</organism>
<evidence type="ECO:0000256" key="1">
    <source>
        <dbReference type="ARBA" id="ARBA00010040"/>
    </source>
</evidence>
<dbReference type="EMBL" id="JAQQWM010000008">
    <property type="protein sequence ID" value="KAK8053066.1"/>
    <property type="molecule type" value="Genomic_DNA"/>
</dbReference>
<sequence length="645" mass="69875">MSPLTTDKAPIQELLDIEWPLALNLSPDCNSVIYVTRLKWYHKPKDSSRLLSPIWIADMGVKKSARHLTDGLYNDRMPQWSPQGSKIAFLSDRANDGGKSAALYLLDLGTTTPSPITPVENERAIPKFAFSPDGKAIAYMTTDDESEEAKARKEASGGASVWGQDWEYMRLMLVDIETGEIKTVFDDRAHVVGFCWGSDSSKLAVTAHQTPHPESHYVHGATISTVDIASGEAKVVAHVPGRVSNITWAQSLLFFLANSIPSQDTSGLSVYSVLLSEGLDTAQSRYEQVSLGPDCCPTELQQVGSDTLVKTEKGLEDELWVFGQTKPLLAMKKAIRQFDAGRAPDGGIALALALGDVNNPTEVFSSLTGSLVQLSDHGRLLSDRSFGRCSFVSCESADGKETLQGVHLVPGQFPSTDGTPTKPLPTFVLLHGGPYARRTDAFEAWDPLTFIIPILLRKGFAVLIPNYRGSSGRSQRFASYSRGGMGTYDEPDVVSMTQHLVSQGWADKDRLVVGGWSQGGYLSYLSAVRNGAHGLGWRFRGAICGAGVTDWDTMAMTSDIGYEQAQYAGGAPWAAAEKHNVSSRSGSAIWEFQEAAEAKRIPPAADTTRPGRPKSPCQPSPRVSTGVGSDRIDESDRVRDVSPSD</sequence>
<dbReference type="Pfam" id="PF00326">
    <property type="entry name" value="Peptidase_S9"/>
    <property type="match status" value="1"/>
</dbReference>
<dbReference type="SUPFAM" id="SSF82171">
    <property type="entry name" value="DPP6 N-terminal domain-like"/>
    <property type="match status" value="1"/>
</dbReference>